<proteinExistence type="inferred from homology"/>
<evidence type="ECO:0000256" key="8">
    <source>
        <dbReference type="HAMAP-Rule" id="MF_00360"/>
    </source>
</evidence>
<dbReference type="GO" id="GO:0006412">
    <property type="term" value="P:translation"/>
    <property type="evidence" value="ECO:0007669"/>
    <property type="project" value="UniProtKB-UniRule"/>
</dbReference>
<dbReference type="EMBL" id="CP002903">
    <property type="protein sequence ID" value="AEJ61113.1"/>
    <property type="molecule type" value="Genomic_DNA"/>
</dbReference>
<keyword evidence="5 8" id="KW-0687">Ribonucleoprotein</keyword>
<dbReference type="Gene3D" id="3.30.70.60">
    <property type="match status" value="1"/>
</dbReference>
<dbReference type="GO" id="GO:0005737">
    <property type="term" value="C:cytoplasm"/>
    <property type="evidence" value="ECO:0007669"/>
    <property type="project" value="UniProtKB-ARBA"/>
</dbReference>
<keyword evidence="2 8" id="KW-0699">rRNA-binding</keyword>
<dbReference type="SUPFAM" id="SSF54995">
    <property type="entry name" value="Ribosomal protein S6"/>
    <property type="match status" value="1"/>
</dbReference>
<reference evidence="9 10" key="1">
    <citation type="submission" date="2011-06" db="EMBL/GenBank/DDBJ databases">
        <title>The complete genome of Spirochaeta thermophila DSM 6578.</title>
        <authorList>
            <consortium name="US DOE Joint Genome Institute (JGI-PGF)"/>
            <person name="Lucas S."/>
            <person name="Lapidus A."/>
            <person name="Bruce D."/>
            <person name="Goodwin L."/>
            <person name="Pitluck S."/>
            <person name="Peters L."/>
            <person name="Kyrpides N."/>
            <person name="Mavromatis K."/>
            <person name="Ivanova N."/>
            <person name="Mikailova N."/>
            <person name="Pagani I."/>
            <person name="Chertkov O."/>
            <person name="Detter J.C."/>
            <person name="Tapia R."/>
            <person name="Han C."/>
            <person name="Land M."/>
            <person name="Hauser L."/>
            <person name="Markowitz V."/>
            <person name="Cheng J.-F."/>
            <person name="Hugenholtz P."/>
            <person name="Woyke T."/>
            <person name="Wu D."/>
            <person name="Spring S."/>
            <person name="Merkhoffer B."/>
            <person name="Schneider S."/>
            <person name="Klenk H.-P."/>
            <person name="Eisen J.A."/>
        </authorList>
    </citation>
    <scope>NUCLEOTIDE SEQUENCE [LARGE SCALE GENOMIC DNA]</scope>
    <source>
        <strain evidence="10">ATCC 700085 / DSM 6578 / Z-1203</strain>
    </source>
</reference>
<dbReference type="GO" id="GO:0005840">
    <property type="term" value="C:ribosome"/>
    <property type="evidence" value="ECO:0007669"/>
    <property type="project" value="UniProtKB-KW"/>
</dbReference>
<dbReference type="PANTHER" id="PTHR21011">
    <property type="entry name" value="MITOCHONDRIAL 28S RIBOSOMAL PROTEIN S6"/>
    <property type="match status" value="1"/>
</dbReference>
<dbReference type="Proteomes" id="UP000007254">
    <property type="component" value="Chromosome"/>
</dbReference>
<keyword evidence="10" id="KW-1185">Reference proteome</keyword>
<dbReference type="GO" id="GO:1990904">
    <property type="term" value="C:ribonucleoprotein complex"/>
    <property type="evidence" value="ECO:0007669"/>
    <property type="project" value="UniProtKB-KW"/>
</dbReference>
<dbReference type="GO" id="GO:0003735">
    <property type="term" value="F:structural constituent of ribosome"/>
    <property type="evidence" value="ECO:0007669"/>
    <property type="project" value="InterPro"/>
</dbReference>
<evidence type="ECO:0000256" key="7">
    <source>
        <dbReference type="ARBA" id="ARBA00035294"/>
    </source>
</evidence>
<keyword evidence="4 8" id="KW-0689">Ribosomal protein</keyword>
<gene>
    <name evidence="8" type="primary">rpsF</name>
    <name evidence="9" type="ordered locus">Spith_0838</name>
</gene>
<evidence type="ECO:0000313" key="9">
    <source>
        <dbReference type="EMBL" id="AEJ61113.1"/>
    </source>
</evidence>
<dbReference type="Pfam" id="PF01250">
    <property type="entry name" value="Ribosomal_S6"/>
    <property type="match status" value="1"/>
</dbReference>
<dbReference type="InterPro" id="IPR000529">
    <property type="entry name" value="Ribosomal_bS6"/>
</dbReference>
<dbReference type="InterPro" id="IPR014717">
    <property type="entry name" value="Transl_elong_EF1B/ribsomal_bS6"/>
</dbReference>
<protein>
    <recommendedName>
        <fullName evidence="7 8">Small ribosomal subunit protein bS6</fullName>
    </recommendedName>
</protein>
<dbReference type="CDD" id="cd00473">
    <property type="entry name" value="bS6"/>
    <property type="match status" value="1"/>
</dbReference>
<evidence type="ECO:0000256" key="1">
    <source>
        <dbReference type="ARBA" id="ARBA00009512"/>
    </source>
</evidence>
<dbReference type="STRING" id="869211.Spith_0838"/>
<evidence type="ECO:0000313" key="10">
    <source>
        <dbReference type="Proteomes" id="UP000007254"/>
    </source>
</evidence>
<evidence type="ECO:0000256" key="2">
    <source>
        <dbReference type="ARBA" id="ARBA00022730"/>
    </source>
</evidence>
<name>G0GBN5_WINT7</name>
<dbReference type="HOGENOM" id="CLU_113441_5_1_12"/>
<evidence type="ECO:0000256" key="6">
    <source>
        <dbReference type="ARBA" id="ARBA00035104"/>
    </source>
</evidence>
<dbReference type="InterPro" id="IPR020814">
    <property type="entry name" value="Ribosomal_S6_plastid/chlpt"/>
</dbReference>
<dbReference type="PROSITE" id="PS01048">
    <property type="entry name" value="RIBOSOMAL_S6"/>
    <property type="match status" value="1"/>
</dbReference>
<sequence>MVRQAEKRRKTVRTYELVCVFRSEQELYTQGKQKTVEVLNKHETQIQKEEDMGERQLAYQIKKQTRGHYYVWVFNAKPEIISKLEHDLKYIPEVLRFLVTRVDTK</sequence>
<dbReference type="KEGG" id="stq:Spith_0838"/>
<organism evidence="9 10">
    <name type="scientific">Winmispira thermophila (strain ATCC 700085 / DSM 6578 / Z-1203)</name>
    <name type="common">Spirochaeta thermophila</name>
    <dbReference type="NCBI Taxonomy" id="869211"/>
    <lineage>
        <taxon>Bacteria</taxon>
        <taxon>Pseudomonadati</taxon>
        <taxon>Spirochaetota</taxon>
        <taxon>Spirochaetia</taxon>
        <taxon>Winmispirales</taxon>
        <taxon>Winmispiraceae</taxon>
        <taxon>Winmispira</taxon>
    </lineage>
</organism>
<keyword evidence="3 8" id="KW-0694">RNA-binding</keyword>
<comment type="function">
    <text evidence="6 8">Binds together with bS18 to 16S ribosomal RNA.</text>
</comment>
<dbReference type="HAMAP" id="MF_00360">
    <property type="entry name" value="Ribosomal_bS6"/>
    <property type="match status" value="1"/>
</dbReference>
<evidence type="ECO:0000256" key="4">
    <source>
        <dbReference type="ARBA" id="ARBA00022980"/>
    </source>
</evidence>
<dbReference type="AlphaFoldDB" id="G0GBN5"/>
<dbReference type="InterPro" id="IPR020815">
    <property type="entry name" value="Ribosomal_bS6_CS"/>
</dbReference>
<dbReference type="NCBIfam" id="TIGR00166">
    <property type="entry name" value="S6"/>
    <property type="match status" value="1"/>
</dbReference>
<dbReference type="PANTHER" id="PTHR21011:SF1">
    <property type="entry name" value="SMALL RIBOSOMAL SUBUNIT PROTEIN BS6M"/>
    <property type="match status" value="1"/>
</dbReference>
<dbReference type="InterPro" id="IPR035980">
    <property type="entry name" value="Ribosomal_bS6_sf"/>
</dbReference>
<comment type="similarity">
    <text evidence="1 8">Belongs to the bacterial ribosomal protein bS6 family.</text>
</comment>
<accession>G0GBN5</accession>
<evidence type="ECO:0000256" key="3">
    <source>
        <dbReference type="ARBA" id="ARBA00022884"/>
    </source>
</evidence>
<dbReference type="GO" id="GO:0070181">
    <property type="term" value="F:small ribosomal subunit rRNA binding"/>
    <property type="evidence" value="ECO:0007669"/>
    <property type="project" value="TreeGrafter"/>
</dbReference>
<evidence type="ECO:0000256" key="5">
    <source>
        <dbReference type="ARBA" id="ARBA00023274"/>
    </source>
</evidence>